<dbReference type="InterPro" id="IPR012338">
    <property type="entry name" value="Beta-lactam/transpept-like"/>
</dbReference>
<keyword evidence="7" id="KW-0645">Protease</keyword>
<evidence type="ECO:0000256" key="3">
    <source>
        <dbReference type="ARBA" id="ARBA00007090"/>
    </source>
</evidence>
<keyword evidence="8" id="KW-0328">Glycosyltransferase</keyword>
<evidence type="ECO:0000256" key="17">
    <source>
        <dbReference type="ARBA" id="ARBA00049902"/>
    </source>
</evidence>
<evidence type="ECO:0000256" key="4">
    <source>
        <dbReference type="ARBA" id="ARBA00007739"/>
    </source>
</evidence>
<dbReference type="PANTHER" id="PTHR32282">
    <property type="entry name" value="BINDING PROTEIN TRANSPEPTIDASE, PUTATIVE-RELATED"/>
    <property type="match status" value="1"/>
</dbReference>
<name>A0ABS5JTI1_9BACT</name>
<dbReference type="Gene3D" id="1.10.3810.10">
    <property type="entry name" value="Biosynthetic peptidoglycan transglycosylase-like"/>
    <property type="match status" value="1"/>
</dbReference>
<keyword evidence="11" id="KW-0133">Cell shape</keyword>
<comment type="caution">
    <text evidence="22">The sequence shown here is derived from an EMBL/GenBank/DDBJ whole genome shotgun (WGS) entry which is preliminary data.</text>
</comment>
<dbReference type="SUPFAM" id="SSF56601">
    <property type="entry name" value="beta-lactamase/transpeptidase-like"/>
    <property type="match status" value="1"/>
</dbReference>
<dbReference type="InterPro" id="IPR050396">
    <property type="entry name" value="Glycosyltr_51/Transpeptidase"/>
</dbReference>
<comment type="catalytic activity">
    <reaction evidence="16">
        <text>Preferential cleavage: (Ac)2-L-Lys-D-Ala-|-D-Ala. Also transpeptidation of peptidyl-alanyl moieties that are N-acyl substituents of D-alanine.</text>
        <dbReference type="EC" id="3.4.16.4"/>
    </reaction>
</comment>
<dbReference type="Pfam" id="PF00912">
    <property type="entry name" value="Transgly"/>
    <property type="match status" value="1"/>
</dbReference>
<keyword evidence="15" id="KW-0961">Cell wall biogenesis/degradation</keyword>
<keyword evidence="19" id="KW-0812">Transmembrane</keyword>
<keyword evidence="19" id="KW-1133">Transmembrane helix</keyword>
<feature type="transmembrane region" description="Helical" evidence="19">
    <location>
        <begin position="25"/>
        <end position="51"/>
    </location>
</feature>
<evidence type="ECO:0000256" key="19">
    <source>
        <dbReference type="SAM" id="Phobius"/>
    </source>
</evidence>
<dbReference type="Gene3D" id="3.40.710.10">
    <property type="entry name" value="DD-peptidase/beta-lactamase superfamily"/>
    <property type="match status" value="2"/>
</dbReference>
<feature type="domain" description="Glycosyl transferase family 51" evidence="21">
    <location>
        <begin position="80"/>
        <end position="257"/>
    </location>
</feature>
<dbReference type="EMBL" id="JAGUCO010000004">
    <property type="protein sequence ID" value="MBS2098173.1"/>
    <property type="molecule type" value="Genomic_DNA"/>
</dbReference>
<evidence type="ECO:0000256" key="11">
    <source>
        <dbReference type="ARBA" id="ARBA00022960"/>
    </source>
</evidence>
<evidence type="ECO:0000256" key="2">
    <source>
        <dbReference type="ARBA" id="ARBA00004752"/>
    </source>
</evidence>
<feature type="domain" description="Penicillin-binding protein transpeptidase" evidence="20">
    <location>
        <begin position="427"/>
        <end position="665"/>
    </location>
</feature>
<evidence type="ECO:0000313" key="23">
    <source>
        <dbReference type="Proteomes" id="UP000708576"/>
    </source>
</evidence>
<keyword evidence="5" id="KW-1003">Cell membrane</keyword>
<keyword evidence="14" id="KW-0511">Multifunctional enzyme</keyword>
<dbReference type="InterPro" id="IPR001460">
    <property type="entry name" value="PCN-bd_Tpept"/>
</dbReference>
<dbReference type="InterPro" id="IPR001264">
    <property type="entry name" value="Glyco_trans_51"/>
</dbReference>
<feature type="region of interest" description="Disordered" evidence="18">
    <location>
        <begin position="1"/>
        <end position="20"/>
    </location>
</feature>
<comment type="similarity">
    <text evidence="4">In the N-terminal section; belongs to the glycosyltransferase 51 family.</text>
</comment>
<dbReference type="InterPro" id="IPR036950">
    <property type="entry name" value="PBP_transglycosylase"/>
</dbReference>
<keyword evidence="12" id="KW-0573">Peptidoglycan synthesis</keyword>
<evidence type="ECO:0000256" key="9">
    <source>
        <dbReference type="ARBA" id="ARBA00022679"/>
    </source>
</evidence>
<dbReference type="InterPro" id="IPR023346">
    <property type="entry name" value="Lysozyme-like_dom_sf"/>
</dbReference>
<evidence type="ECO:0000256" key="15">
    <source>
        <dbReference type="ARBA" id="ARBA00023316"/>
    </source>
</evidence>
<keyword evidence="6" id="KW-0121">Carboxypeptidase</keyword>
<evidence type="ECO:0000256" key="5">
    <source>
        <dbReference type="ARBA" id="ARBA00022475"/>
    </source>
</evidence>
<evidence type="ECO:0000256" key="10">
    <source>
        <dbReference type="ARBA" id="ARBA00022801"/>
    </source>
</evidence>
<dbReference type="SUPFAM" id="SSF53955">
    <property type="entry name" value="Lysozyme-like"/>
    <property type="match status" value="1"/>
</dbReference>
<comment type="catalytic activity">
    <reaction evidence="17">
        <text>[GlcNAc-(1-&gt;4)-Mur2Ac(oyl-L-Ala-gamma-D-Glu-L-Lys-D-Ala-D-Ala)](n)-di-trans,octa-cis-undecaprenyl diphosphate + beta-D-GlcNAc-(1-&gt;4)-Mur2Ac(oyl-L-Ala-gamma-D-Glu-L-Lys-D-Ala-D-Ala)-di-trans,octa-cis-undecaprenyl diphosphate = [GlcNAc-(1-&gt;4)-Mur2Ac(oyl-L-Ala-gamma-D-Glu-L-Lys-D-Ala-D-Ala)](n+1)-di-trans,octa-cis-undecaprenyl diphosphate + di-trans,octa-cis-undecaprenyl diphosphate + H(+)</text>
        <dbReference type="Rhea" id="RHEA:23708"/>
        <dbReference type="Rhea" id="RHEA-COMP:9602"/>
        <dbReference type="Rhea" id="RHEA-COMP:9603"/>
        <dbReference type="ChEBI" id="CHEBI:15378"/>
        <dbReference type="ChEBI" id="CHEBI:58405"/>
        <dbReference type="ChEBI" id="CHEBI:60033"/>
        <dbReference type="ChEBI" id="CHEBI:78435"/>
        <dbReference type="EC" id="2.4.99.28"/>
    </reaction>
</comment>
<organism evidence="22 23">
    <name type="scientific">Carboxylicivirga linearis</name>
    <dbReference type="NCBI Taxonomy" id="1628157"/>
    <lineage>
        <taxon>Bacteria</taxon>
        <taxon>Pseudomonadati</taxon>
        <taxon>Bacteroidota</taxon>
        <taxon>Bacteroidia</taxon>
        <taxon>Marinilabiliales</taxon>
        <taxon>Marinilabiliaceae</taxon>
        <taxon>Carboxylicivirga</taxon>
    </lineage>
</organism>
<keyword evidence="13 19" id="KW-0472">Membrane</keyword>
<evidence type="ECO:0000256" key="6">
    <source>
        <dbReference type="ARBA" id="ARBA00022645"/>
    </source>
</evidence>
<gene>
    <name evidence="22" type="ORF">KEM10_07755</name>
</gene>
<evidence type="ECO:0000256" key="7">
    <source>
        <dbReference type="ARBA" id="ARBA00022670"/>
    </source>
</evidence>
<evidence type="ECO:0000256" key="1">
    <source>
        <dbReference type="ARBA" id="ARBA00004236"/>
    </source>
</evidence>
<keyword evidence="9" id="KW-0808">Transferase</keyword>
<evidence type="ECO:0000259" key="21">
    <source>
        <dbReference type="Pfam" id="PF00912"/>
    </source>
</evidence>
<comment type="pathway">
    <text evidence="2">Cell wall biogenesis; peptidoglycan biosynthesis.</text>
</comment>
<dbReference type="RefSeq" id="WP_212215419.1">
    <property type="nucleotide sequence ID" value="NZ_JAGUCO010000004.1"/>
</dbReference>
<accession>A0ABS5JTI1</accession>
<feature type="compositionally biased region" description="Basic and acidic residues" evidence="18">
    <location>
        <begin position="755"/>
        <end position="792"/>
    </location>
</feature>
<evidence type="ECO:0000256" key="12">
    <source>
        <dbReference type="ARBA" id="ARBA00022984"/>
    </source>
</evidence>
<proteinExistence type="inferred from homology"/>
<comment type="subcellular location">
    <subcellularLocation>
        <location evidence="1">Cell membrane</location>
    </subcellularLocation>
</comment>
<dbReference type="Pfam" id="PF00905">
    <property type="entry name" value="Transpeptidase"/>
    <property type="match status" value="1"/>
</dbReference>
<sequence length="792" mass="90741">MPAKKKTPSKRTNRKPKQSSRKKKIIIWGLKLAAMAFAVGAIFVLFVYLGLFGRLPSEEQLAKIQNNTASEIFSSDHELMGRFFVEQRLTVDNNQVSSFVKDALIATEDSRFFEHNGLDFISLGRVLFRSVFLGDRAQGGGSTISQQLAKNLYPRMRLGFLTLPVGKTKEIFTAARLEDIYSKDDILTLYLNTVPFGEDIYGIEMASRRFFGKHSKELNPAEAATLVGMLAANTAYNPRLHPERSVKRRNIVLRRMKEQEFLSETEYQKWRQSKLVLDYHRIDHNSGIAPYFREKIRVQAQKILEEKYGDEYDIYSDGLRIFTTIDASLQKYAEQAVDQQMQRLQGEFDRHWKGRDPWEKNPNIYLNALRYSKRYKLLDDAGWKEEKIFKHMEVPVSMTIYTASGEKKVTMSPVDSVKHYLKLLNTGFLAMNPKNGHVLAWVGGVDHKTSQYDHVTSRRMVGSTFKPIVYTTALADGMEPCEWISNEQQVYEDYDDWKPSNSDGNHEGYYTLKGGLAKSVNTISAKVITRVGIGKTIDMAHDMGIEGDIPKVPSIALGTAELSLLEMVSAYTTFPNYGRPVEPIMLLRIEDRYGNPLYVNEDEQESRQAYDDQVAYYIIEMMKGVVERGTGHNLRDLYHLKSELAGKTGTTQDNSDGWFIGYTPTLVAGAWVGNDQPSIHFRSTALGSGGHMALPIFARFMQRVERDGSMKKYSSSSFYSIPYDLQSRLTCDDYSLDDPDKDIFNRLFDSFGRPDSTKIKRKEERKSKREERKEKRDHKSVLDRMKDLFKKN</sequence>
<evidence type="ECO:0000256" key="8">
    <source>
        <dbReference type="ARBA" id="ARBA00022676"/>
    </source>
</evidence>
<keyword evidence="23" id="KW-1185">Reference proteome</keyword>
<evidence type="ECO:0000313" key="22">
    <source>
        <dbReference type="EMBL" id="MBS2098173.1"/>
    </source>
</evidence>
<feature type="region of interest" description="Disordered" evidence="18">
    <location>
        <begin position="752"/>
        <end position="792"/>
    </location>
</feature>
<evidence type="ECO:0000259" key="20">
    <source>
        <dbReference type="Pfam" id="PF00905"/>
    </source>
</evidence>
<keyword evidence="10" id="KW-0378">Hydrolase</keyword>
<protein>
    <submittedName>
        <fullName evidence="22">Transglycosylase domain-containing protein</fullName>
    </submittedName>
</protein>
<dbReference type="Proteomes" id="UP000708576">
    <property type="component" value="Unassembled WGS sequence"/>
</dbReference>
<dbReference type="PANTHER" id="PTHR32282:SF11">
    <property type="entry name" value="PENICILLIN-BINDING PROTEIN 1B"/>
    <property type="match status" value="1"/>
</dbReference>
<reference evidence="22 23" key="1">
    <citation type="journal article" date="2015" name="Int. J. Syst. Evol. Microbiol.">
        <title>Carboxylicivirga linearis sp. nov., isolated from a sea cucumber culture pond.</title>
        <authorList>
            <person name="Wang F.Q."/>
            <person name="Zhou Y.X."/>
            <person name="Lin X.Z."/>
            <person name="Chen G.J."/>
            <person name="Du Z.J."/>
        </authorList>
    </citation>
    <scope>NUCLEOTIDE SEQUENCE [LARGE SCALE GENOMIC DNA]</scope>
    <source>
        <strain evidence="22 23">FB218</strain>
    </source>
</reference>
<evidence type="ECO:0000256" key="14">
    <source>
        <dbReference type="ARBA" id="ARBA00023268"/>
    </source>
</evidence>
<evidence type="ECO:0000256" key="18">
    <source>
        <dbReference type="SAM" id="MobiDB-lite"/>
    </source>
</evidence>
<comment type="similarity">
    <text evidence="3">In the C-terminal section; belongs to the transpeptidase family.</text>
</comment>
<evidence type="ECO:0000256" key="16">
    <source>
        <dbReference type="ARBA" id="ARBA00034000"/>
    </source>
</evidence>
<evidence type="ECO:0000256" key="13">
    <source>
        <dbReference type="ARBA" id="ARBA00023136"/>
    </source>
</evidence>